<organism evidence="2 3">
    <name type="scientific">Armillaria luteobubalina</name>
    <dbReference type="NCBI Taxonomy" id="153913"/>
    <lineage>
        <taxon>Eukaryota</taxon>
        <taxon>Fungi</taxon>
        <taxon>Dikarya</taxon>
        <taxon>Basidiomycota</taxon>
        <taxon>Agaricomycotina</taxon>
        <taxon>Agaricomycetes</taxon>
        <taxon>Agaricomycetidae</taxon>
        <taxon>Agaricales</taxon>
        <taxon>Marasmiineae</taxon>
        <taxon>Physalacriaceae</taxon>
        <taxon>Armillaria</taxon>
    </lineage>
</organism>
<keyword evidence="1" id="KW-1133">Transmembrane helix</keyword>
<proteinExistence type="predicted"/>
<dbReference type="EMBL" id="JAUEPU010000012">
    <property type="protein sequence ID" value="KAK0497928.1"/>
    <property type="molecule type" value="Genomic_DNA"/>
</dbReference>
<protein>
    <submittedName>
        <fullName evidence="2">Uncharacterized protein</fullName>
    </submittedName>
</protein>
<name>A0AA39Q7Y8_9AGAR</name>
<sequence length="211" mass="23885">MHSFSSLPSLFSFYWRHNVYIDSSQVGNVARYITLGFQIFFTVSVISLSVLSRAFAVDEAIRHPRTLVDLDARIQAWGGLGNVFTNWRGILNLGFVSSLIPLYFITGAEVHLAGSSVLEIYNQTNIWDSVPGHATSHQGRYLDLFPMDSRSVQDYFTNTGLGWPTRNIDMFISNVNNTRTQGLQRTLVHDLALYHKVLPMTLYMSTRQGCK</sequence>
<reference evidence="2" key="1">
    <citation type="submission" date="2023-06" db="EMBL/GenBank/DDBJ databases">
        <authorList>
            <consortium name="Lawrence Berkeley National Laboratory"/>
            <person name="Ahrendt S."/>
            <person name="Sahu N."/>
            <person name="Indic B."/>
            <person name="Wong-Bajracharya J."/>
            <person name="Merenyi Z."/>
            <person name="Ke H.-M."/>
            <person name="Monk M."/>
            <person name="Kocsube S."/>
            <person name="Drula E."/>
            <person name="Lipzen A."/>
            <person name="Balint B."/>
            <person name="Henrissat B."/>
            <person name="Andreopoulos B."/>
            <person name="Martin F.M."/>
            <person name="Harder C.B."/>
            <person name="Rigling D."/>
            <person name="Ford K.L."/>
            <person name="Foster G.D."/>
            <person name="Pangilinan J."/>
            <person name="Papanicolaou A."/>
            <person name="Barry K."/>
            <person name="LaButti K."/>
            <person name="Viragh M."/>
            <person name="Koriabine M."/>
            <person name="Yan M."/>
            <person name="Riley R."/>
            <person name="Champramary S."/>
            <person name="Plett K.L."/>
            <person name="Tsai I.J."/>
            <person name="Slot J."/>
            <person name="Sipos G."/>
            <person name="Plett J."/>
            <person name="Nagy L.G."/>
            <person name="Grigoriev I.V."/>
        </authorList>
    </citation>
    <scope>NUCLEOTIDE SEQUENCE</scope>
    <source>
        <strain evidence="2">HWK02</strain>
    </source>
</reference>
<keyword evidence="3" id="KW-1185">Reference proteome</keyword>
<accession>A0AA39Q7Y8</accession>
<dbReference type="AlphaFoldDB" id="A0AA39Q7Y8"/>
<keyword evidence="1" id="KW-0812">Transmembrane</keyword>
<comment type="caution">
    <text evidence="2">The sequence shown here is derived from an EMBL/GenBank/DDBJ whole genome shotgun (WGS) entry which is preliminary data.</text>
</comment>
<dbReference type="Proteomes" id="UP001175228">
    <property type="component" value="Unassembled WGS sequence"/>
</dbReference>
<feature type="transmembrane region" description="Helical" evidence="1">
    <location>
        <begin position="32"/>
        <end position="56"/>
    </location>
</feature>
<evidence type="ECO:0000313" key="2">
    <source>
        <dbReference type="EMBL" id="KAK0497928.1"/>
    </source>
</evidence>
<keyword evidence="1" id="KW-0472">Membrane</keyword>
<evidence type="ECO:0000313" key="3">
    <source>
        <dbReference type="Proteomes" id="UP001175228"/>
    </source>
</evidence>
<gene>
    <name evidence="2" type="ORF">EDD18DRAFT_125065</name>
</gene>
<evidence type="ECO:0000256" key="1">
    <source>
        <dbReference type="SAM" id="Phobius"/>
    </source>
</evidence>